<dbReference type="AlphaFoldDB" id="Q12XC9"/>
<dbReference type="STRING" id="259564.Mbur_0955"/>
<keyword evidence="5" id="KW-0597">Phosphoprotein</keyword>
<dbReference type="PANTHER" id="PTHR43047:SF72">
    <property type="entry name" value="OSMOSENSING HISTIDINE PROTEIN KINASE SLN1"/>
    <property type="match status" value="1"/>
</dbReference>
<evidence type="ECO:0000259" key="13">
    <source>
        <dbReference type="PROSITE" id="PS50112"/>
    </source>
</evidence>
<dbReference type="SMART" id="SM00086">
    <property type="entry name" value="PAC"/>
    <property type="match status" value="3"/>
</dbReference>
<evidence type="ECO:0000256" key="4">
    <source>
        <dbReference type="ARBA" id="ARBA00022475"/>
    </source>
</evidence>
<dbReference type="FunFam" id="3.30.565.10:FF:000023">
    <property type="entry name" value="PAS domain-containing sensor histidine kinase"/>
    <property type="match status" value="1"/>
</dbReference>
<dbReference type="CDD" id="cd00130">
    <property type="entry name" value="PAS"/>
    <property type="match status" value="3"/>
</dbReference>
<evidence type="ECO:0000256" key="3">
    <source>
        <dbReference type="ARBA" id="ARBA00012438"/>
    </source>
</evidence>
<dbReference type="SMART" id="SM00091">
    <property type="entry name" value="PAS"/>
    <property type="match status" value="3"/>
</dbReference>
<comment type="subcellular location">
    <subcellularLocation>
        <location evidence="2">Cell membrane</location>
    </subcellularLocation>
</comment>
<dbReference type="GO" id="GO:0000155">
    <property type="term" value="F:phosphorelay sensor kinase activity"/>
    <property type="evidence" value="ECO:0007669"/>
    <property type="project" value="InterPro"/>
</dbReference>
<feature type="domain" description="PAS" evidence="13">
    <location>
        <begin position="414"/>
        <end position="463"/>
    </location>
</feature>
<feature type="domain" description="Histidine kinase" evidence="12">
    <location>
        <begin position="535"/>
        <end position="754"/>
    </location>
</feature>
<evidence type="ECO:0000256" key="5">
    <source>
        <dbReference type="ARBA" id="ARBA00022553"/>
    </source>
</evidence>
<dbReference type="InterPro" id="IPR003661">
    <property type="entry name" value="HisK_dim/P_dom"/>
</dbReference>
<feature type="domain" description="PAS" evidence="13">
    <location>
        <begin position="268"/>
        <end position="338"/>
    </location>
</feature>
<dbReference type="HOGENOM" id="CLU_000445_114_71_2"/>
<dbReference type="Proteomes" id="UP000001979">
    <property type="component" value="Chromosome"/>
</dbReference>
<dbReference type="InterPro" id="IPR013767">
    <property type="entry name" value="PAS_fold"/>
</dbReference>
<reference evidence="16" key="1">
    <citation type="journal article" date="2009" name="ISME J.">
        <title>The genome sequence of the psychrophilic archaeon, Methanococcoides burtonii: the role of genome evolution in cold adaptation.</title>
        <authorList>
            <person name="Allen M.A."/>
            <person name="Lauro F.M."/>
            <person name="Williams T.J."/>
            <person name="Burg D."/>
            <person name="Siddiqui K.S."/>
            <person name="De Francisci D."/>
            <person name="Chong K.W."/>
            <person name="Pilak O."/>
            <person name="Chew H.H."/>
            <person name="De Maere M.Z."/>
            <person name="Ting L."/>
            <person name="Katrib M."/>
            <person name="Ng C."/>
            <person name="Sowers K.R."/>
            <person name="Galperin M.Y."/>
            <person name="Anderson I.J."/>
            <person name="Ivanova N."/>
            <person name="Dalin E."/>
            <person name="Martinez M."/>
            <person name="Lapidus A."/>
            <person name="Hauser L."/>
            <person name="Land M."/>
            <person name="Thomas T."/>
            <person name="Cavicchioli R."/>
        </authorList>
    </citation>
    <scope>NUCLEOTIDE SEQUENCE [LARGE SCALE GENOMIC DNA]</scope>
    <source>
        <strain evidence="16">DSM 6242 / NBRC 107633 / OCM 468 / ACE-M</strain>
    </source>
</reference>
<dbReference type="InterPro" id="IPR035965">
    <property type="entry name" value="PAS-like_dom_sf"/>
</dbReference>
<dbReference type="PRINTS" id="PR00344">
    <property type="entry name" value="BCTRLSENSOR"/>
</dbReference>
<evidence type="ECO:0000256" key="8">
    <source>
        <dbReference type="ARBA" id="ARBA00022777"/>
    </source>
</evidence>
<evidence type="ECO:0000256" key="2">
    <source>
        <dbReference type="ARBA" id="ARBA00004236"/>
    </source>
</evidence>
<keyword evidence="4" id="KW-1003">Cell membrane</keyword>
<evidence type="ECO:0000259" key="14">
    <source>
        <dbReference type="PROSITE" id="PS50113"/>
    </source>
</evidence>
<dbReference type="InterPro" id="IPR036890">
    <property type="entry name" value="HATPase_C_sf"/>
</dbReference>
<dbReference type="Pfam" id="PF00989">
    <property type="entry name" value="PAS"/>
    <property type="match status" value="1"/>
</dbReference>
<dbReference type="InterPro" id="IPR003594">
    <property type="entry name" value="HATPase_dom"/>
</dbReference>
<dbReference type="SMART" id="SM00388">
    <property type="entry name" value="HisKA"/>
    <property type="match status" value="1"/>
</dbReference>
<dbReference type="InterPro" id="IPR036097">
    <property type="entry name" value="HisK_dim/P_sf"/>
</dbReference>
<dbReference type="Gene3D" id="3.30.565.10">
    <property type="entry name" value="Histidine kinase-like ATPase, C-terminal domain"/>
    <property type="match status" value="1"/>
</dbReference>
<dbReference type="InterPro" id="IPR005467">
    <property type="entry name" value="His_kinase_dom"/>
</dbReference>
<evidence type="ECO:0000313" key="16">
    <source>
        <dbReference type="Proteomes" id="UP000001979"/>
    </source>
</evidence>
<dbReference type="GO" id="GO:0009927">
    <property type="term" value="F:histidine phosphotransfer kinase activity"/>
    <property type="evidence" value="ECO:0007669"/>
    <property type="project" value="TreeGrafter"/>
</dbReference>
<evidence type="ECO:0000256" key="10">
    <source>
        <dbReference type="ARBA" id="ARBA00023012"/>
    </source>
</evidence>
<dbReference type="Pfam" id="PF13426">
    <property type="entry name" value="PAS_9"/>
    <property type="match status" value="2"/>
</dbReference>
<comment type="catalytic activity">
    <reaction evidence="1">
        <text>ATP + protein L-histidine = ADP + protein N-phospho-L-histidine.</text>
        <dbReference type="EC" id="2.7.13.3"/>
    </reaction>
</comment>
<dbReference type="SUPFAM" id="SSF55874">
    <property type="entry name" value="ATPase domain of HSP90 chaperone/DNA topoisomerase II/histidine kinase"/>
    <property type="match status" value="1"/>
</dbReference>
<feature type="domain" description="PAS" evidence="13">
    <location>
        <begin position="144"/>
        <end position="215"/>
    </location>
</feature>
<evidence type="ECO:0000256" key="7">
    <source>
        <dbReference type="ARBA" id="ARBA00022741"/>
    </source>
</evidence>
<dbReference type="PROSITE" id="PS50113">
    <property type="entry name" value="PAC"/>
    <property type="match status" value="1"/>
</dbReference>
<dbReference type="GO" id="GO:0006355">
    <property type="term" value="P:regulation of DNA-templated transcription"/>
    <property type="evidence" value="ECO:0007669"/>
    <property type="project" value="InterPro"/>
</dbReference>
<keyword evidence="11" id="KW-0472">Membrane</keyword>
<dbReference type="GO" id="GO:0005524">
    <property type="term" value="F:ATP binding"/>
    <property type="evidence" value="ECO:0007669"/>
    <property type="project" value="UniProtKB-KW"/>
</dbReference>
<gene>
    <name evidence="15" type="ordered locus">Mbur_0955</name>
</gene>
<organism evidence="15 16">
    <name type="scientific">Methanococcoides burtonii (strain DSM 6242 / NBRC 107633 / OCM 468 / ACE-M)</name>
    <dbReference type="NCBI Taxonomy" id="259564"/>
    <lineage>
        <taxon>Archaea</taxon>
        <taxon>Methanobacteriati</taxon>
        <taxon>Methanobacteriota</taxon>
        <taxon>Stenosarchaea group</taxon>
        <taxon>Methanomicrobia</taxon>
        <taxon>Methanosarcinales</taxon>
        <taxon>Methanosarcinaceae</taxon>
        <taxon>Methanococcoides</taxon>
    </lineage>
</organism>
<dbReference type="Gene3D" id="1.10.287.130">
    <property type="match status" value="1"/>
</dbReference>
<dbReference type="GO" id="GO:0005886">
    <property type="term" value="C:plasma membrane"/>
    <property type="evidence" value="ECO:0007669"/>
    <property type="project" value="UniProtKB-SubCell"/>
</dbReference>
<dbReference type="RefSeq" id="WP_011499047.1">
    <property type="nucleotide sequence ID" value="NC_007955.1"/>
</dbReference>
<dbReference type="PROSITE" id="PS50109">
    <property type="entry name" value="HIS_KIN"/>
    <property type="match status" value="1"/>
</dbReference>
<proteinExistence type="predicted"/>
<evidence type="ECO:0000313" key="15">
    <source>
        <dbReference type="EMBL" id="ABE51897.1"/>
    </source>
</evidence>
<dbReference type="NCBIfam" id="TIGR00229">
    <property type="entry name" value="sensory_box"/>
    <property type="match status" value="3"/>
</dbReference>
<sequence length="765" mass="87411">MFINEGDFIINICNSSMFNLWEDNIVIINPDGFITYTNKNWESFAKDNGLDPSKCSEGTNYLKICDEANGEHATGASIEAKGIIDVINGNKDIYKIEYPCHSPDEKRWFLLKATPLSKVYPTDVLLQHINITDRKEVQIKLKNSEQQFRNVLENIRLISITLDTIGNLIFCNEYFLNITGWKKEEIIHKNWFELFVSHDIKSEINDMFRTTIKNNSYPTYYENEILTKNCEKKIIAWNNVVNKDQNDKILSISCIGEDVTEKRQYEINLRKFKSISDRANYGSATTDLHGNVTYINDYFAYLHGYSPDELIGKNLSIFHSDGQLEEVHRVNEELMENGSYTNIEIWHTHKNGTTFPMLMSAVVMKDEGRNPQYLSASAVDITHLKNIEDRIYESEKKYSSLVENGNDGIIIIQDGLIKYANRKMIEMSEYSHEELIENPFIDFVSPKYIEIVKDRYQKRLNGEDIPSHYEIEIEANDDRTIPVDLSVSIINYQGLLATMAILRDISDWKQAKAALIYARLTAEEANRTKTEFLANVSHELRTPLNPIIGFSDILVSGVAGELNEKQKKYALNIKQNGSKLLTIVNRIIDMCNIRISKLDLKCDCFKVIEMIIETKDLLNSIALKKKILLDLHIDPELNEIVADKTKTREILYNLIENAIKFTPSGGHVSIHAIQKDDYVQISVTDTGIGIAHSDIGIIFRPFLQVDSSTTRQYDGVGLGLMLVKEYVKLQGGDIWVDSELGKGSTFTFTLPMCPMEIGTSINKRV</sequence>
<keyword evidence="6 15" id="KW-0808">Transferase</keyword>
<dbReference type="GeneID" id="25393153"/>
<keyword evidence="10" id="KW-0902">Two-component regulatory system</keyword>
<dbReference type="InterPro" id="IPR004358">
    <property type="entry name" value="Sig_transdc_His_kin-like_C"/>
</dbReference>
<protein>
    <recommendedName>
        <fullName evidence="3">histidine kinase</fullName>
        <ecNumber evidence="3">2.7.13.3</ecNumber>
    </recommendedName>
</protein>
<dbReference type="EC" id="2.7.13.3" evidence="3"/>
<evidence type="ECO:0000256" key="1">
    <source>
        <dbReference type="ARBA" id="ARBA00000085"/>
    </source>
</evidence>
<dbReference type="CDD" id="cd00082">
    <property type="entry name" value="HisKA"/>
    <property type="match status" value="1"/>
</dbReference>
<dbReference type="Pfam" id="PF00512">
    <property type="entry name" value="HisKA"/>
    <property type="match status" value="1"/>
</dbReference>
<dbReference type="InterPro" id="IPR000014">
    <property type="entry name" value="PAS"/>
</dbReference>
<dbReference type="InterPro" id="IPR001610">
    <property type="entry name" value="PAC"/>
</dbReference>
<evidence type="ECO:0000256" key="9">
    <source>
        <dbReference type="ARBA" id="ARBA00022840"/>
    </source>
</evidence>
<dbReference type="EMBL" id="CP000300">
    <property type="protein sequence ID" value="ABE51897.1"/>
    <property type="molecule type" value="Genomic_DNA"/>
</dbReference>
<dbReference type="CDD" id="cd16922">
    <property type="entry name" value="HATPase_EvgS-ArcB-TorS-like"/>
    <property type="match status" value="1"/>
</dbReference>
<dbReference type="Pfam" id="PF02518">
    <property type="entry name" value="HATPase_c"/>
    <property type="match status" value="1"/>
</dbReference>
<keyword evidence="9" id="KW-0067">ATP-binding</keyword>
<dbReference type="Gene3D" id="3.30.450.20">
    <property type="entry name" value="PAS domain"/>
    <property type="match status" value="4"/>
</dbReference>
<name>Q12XC9_METBU</name>
<accession>Q12XC9</accession>
<evidence type="ECO:0000256" key="6">
    <source>
        <dbReference type="ARBA" id="ARBA00022679"/>
    </source>
</evidence>
<dbReference type="InterPro" id="IPR000700">
    <property type="entry name" value="PAS-assoc_C"/>
</dbReference>
<dbReference type="SUPFAM" id="SSF55785">
    <property type="entry name" value="PYP-like sensor domain (PAS domain)"/>
    <property type="match status" value="3"/>
</dbReference>
<dbReference type="SUPFAM" id="SSF47384">
    <property type="entry name" value="Homodimeric domain of signal transducing histidine kinase"/>
    <property type="match status" value="1"/>
</dbReference>
<dbReference type="PANTHER" id="PTHR43047">
    <property type="entry name" value="TWO-COMPONENT HISTIDINE PROTEIN KINASE"/>
    <property type="match status" value="1"/>
</dbReference>
<dbReference type="SMART" id="SM00387">
    <property type="entry name" value="HATPase_c"/>
    <property type="match status" value="1"/>
</dbReference>
<dbReference type="PROSITE" id="PS50112">
    <property type="entry name" value="PAS"/>
    <property type="match status" value="3"/>
</dbReference>
<feature type="domain" description="PAC" evidence="14">
    <location>
        <begin position="341"/>
        <end position="393"/>
    </location>
</feature>
<keyword evidence="8 15" id="KW-0418">Kinase</keyword>
<dbReference type="KEGG" id="mbu:Mbur_0955"/>
<dbReference type="OrthoDB" id="342253at2157"/>
<evidence type="ECO:0000259" key="12">
    <source>
        <dbReference type="PROSITE" id="PS50109"/>
    </source>
</evidence>
<keyword evidence="16" id="KW-1185">Reference proteome</keyword>
<keyword evidence="7" id="KW-0547">Nucleotide-binding</keyword>
<evidence type="ECO:0000256" key="11">
    <source>
        <dbReference type="ARBA" id="ARBA00023136"/>
    </source>
</evidence>